<dbReference type="Pfam" id="PF00270">
    <property type="entry name" value="DEAD"/>
    <property type="match status" value="1"/>
</dbReference>
<dbReference type="InterPro" id="IPR014001">
    <property type="entry name" value="Helicase_ATP-bd"/>
</dbReference>
<sequence>MQRFDGSDFPWSQEVVQHLQDTFHLPRFRPLQLRAINLTLSGRDVFLVMPTGRGKSLCYQLPALCSKGLTLVVTPLVSLMEDQLMYLQSISVSAAMLNASSSKVKIMRRNRLISPSQYAPLHFEQNMQKSVMAGMTDPTVPFRLVYVTPEKIAKSKLLMSRLEKAYKAELLSRIAVDEVHCCSQWGHDFRPDYKLLGILKRQFPKVPLIGLTATATSTILKDCEKILSVRQPVTITASFNRTNLYYEVRVKNCDSDASVEDMASLIKSKYQHQSGMQKRTTACYLKSCRGAGIYSDLGPAGIVYVFSQKDAESVSSALQKRGILASPYHANMDPADKSHVHRRWSTNKIQVFSSSLGTWRSGMGIDKPDVRFVIHHTISKSIENYYQESGRAGRDDCPADCVIYFGFSDIFRISTMVVMENVGQQKLRQMLDYCQSIDRCRRSLMAVHFDEVWDDEGCQQMCDTCRHPKDVSTVDITQHARQVVQILELAASMDEKTTPLKLVEAWTGRGPAKRRKLIQTTTLSRTQAEAVVVQLLLKDYLSGDFSFTPYTTYFYIKLGTRASLLRNQSHTVSMKMCNSPGRGPSEVKATEENTSVPGCDEAPKSKKAKTGLP</sequence>
<evidence type="ECO:0000256" key="10">
    <source>
        <dbReference type="RuleBase" id="RU364117"/>
    </source>
</evidence>
<keyword evidence="4 10" id="KW-0378">Hydrolase</keyword>
<evidence type="ECO:0000256" key="4">
    <source>
        <dbReference type="ARBA" id="ARBA00022801"/>
    </source>
</evidence>
<feature type="domain" description="Helicase ATP-binding" evidence="12">
    <location>
        <begin position="36"/>
        <end position="233"/>
    </location>
</feature>
<reference evidence="14 15" key="1">
    <citation type="submission" date="2019-04" db="EMBL/GenBank/DDBJ databases">
        <title>The sequence and de novo assembly of Takifugu bimaculatus genome using PacBio and Hi-C technologies.</title>
        <authorList>
            <person name="Xu P."/>
            <person name="Liu B."/>
            <person name="Zhou Z."/>
        </authorList>
    </citation>
    <scope>NUCLEOTIDE SEQUENCE [LARGE SCALE GENOMIC DNA]</scope>
    <source>
        <strain evidence="14">TB-2018</strain>
        <tissue evidence="14">Muscle</tissue>
    </source>
</reference>
<evidence type="ECO:0000259" key="13">
    <source>
        <dbReference type="PROSITE" id="PS51194"/>
    </source>
</evidence>
<keyword evidence="2" id="KW-0479">Metal-binding</keyword>
<dbReference type="SUPFAM" id="SSF52540">
    <property type="entry name" value="P-loop containing nucleoside triphosphate hydrolases"/>
    <property type="match status" value="1"/>
</dbReference>
<dbReference type="GO" id="GO:0016887">
    <property type="term" value="F:ATP hydrolysis activity"/>
    <property type="evidence" value="ECO:0007669"/>
    <property type="project" value="RHEA"/>
</dbReference>
<dbReference type="Pfam" id="PF00271">
    <property type="entry name" value="Helicase_C"/>
    <property type="match status" value="1"/>
</dbReference>
<keyword evidence="7" id="KW-0238">DNA-binding</keyword>
<dbReference type="SMART" id="SM00487">
    <property type="entry name" value="DEXDc"/>
    <property type="match status" value="1"/>
</dbReference>
<dbReference type="GO" id="GO:0005524">
    <property type="term" value="F:ATP binding"/>
    <property type="evidence" value="ECO:0007669"/>
    <property type="project" value="UniProtKB-KW"/>
</dbReference>
<dbReference type="GO" id="GO:0043138">
    <property type="term" value="F:3'-5' DNA helicase activity"/>
    <property type="evidence" value="ECO:0007669"/>
    <property type="project" value="UniProtKB-EC"/>
</dbReference>
<dbReference type="GO" id="GO:0009378">
    <property type="term" value="F:four-way junction helicase activity"/>
    <property type="evidence" value="ECO:0007669"/>
    <property type="project" value="TreeGrafter"/>
</dbReference>
<comment type="subcellular location">
    <subcellularLocation>
        <location evidence="10">Nucleus</location>
    </subcellularLocation>
</comment>
<dbReference type="InterPro" id="IPR027417">
    <property type="entry name" value="P-loop_NTPase"/>
</dbReference>
<comment type="catalytic activity">
    <reaction evidence="10">
        <text>ATP + H2O = ADP + phosphate + H(+)</text>
        <dbReference type="Rhea" id="RHEA:13065"/>
        <dbReference type="ChEBI" id="CHEBI:15377"/>
        <dbReference type="ChEBI" id="CHEBI:15378"/>
        <dbReference type="ChEBI" id="CHEBI:30616"/>
        <dbReference type="ChEBI" id="CHEBI:43474"/>
        <dbReference type="ChEBI" id="CHEBI:456216"/>
    </reaction>
</comment>
<dbReference type="PROSITE" id="PS51192">
    <property type="entry name" value="HELICASE_ATP_BIND_1"/>
    <property type="match status" value="1"/>
</dbReference>
<dbReference type="GO" id="GO:0005694">
    <property type="term" value="C:chromosome"/>
    <property type="evidence" value="ECO:0007669"/>
    <property type="project" value="TreeGrafter"/>
</dbReference>
<dbReference type="AlphaFoldDB" id="A0A4Z2BH73"/>
<dbReference type="GO" id="GO:0000724">
    <property type="term" value="P:double-strand break repair via homologous recombination"/>
    <property type="evidence" value="ECO:0007669"/>
    <property type="project" value="TreeGrafter"/>
</dbReference>
<evidence type="ECO:0000313" key="14">
    <source>
        <dbReference type="EMBL" id="TNM91714.1"/>
    </source>
</evidence>
<evidence type="ECO:0000259" key="12">
    <source>
        <dbReference type="PROSITE" id="PS51192"/>
    </source>
</evidence>
<accession>A0A4Z2BH73</accession>
<keyword evidence="8" id="KW-0413">Isomerase</keyword>
<keyword evidence="10" id="KW-0539">Nucleus</keyword>
<comment type="caution">
    <text evidence="14">The sequence shown here is derived from an EMBL/GenBank/DDBJ whole genome shotgun (WGS) entry which is preliminary data.</text>
</comment>
<evidence type="ECO:0000256" key="3">
    <source>
        <dbReference type="ARBA" id="ARBA00022741"/>
    </source>
</evidence>
<dbReference type="CDD" id="cd18015">
    <property type="entry name" value="DEXHc_RecQ1"/>
    <property type="match status" value="1"/>
</dbReference>
<dbReference type="FunFam" id="1.10.10.10:FF:000306">
    <property type="entry name" value="ATP-dependent DNA helicase"/>
    <property type="match status" value="1"/>
</dbReference>
<dbReference type="EC" id="5.6.2.4" evidence="10"/>
<name>A0A4Z2BH73_9TELE</name>
<dbReference type="PANTHER" id="PTHR13710:SF105">
    <property type="entry name" value="ATP-DEPENDENT DNA HELICASE Q1"/>
    <property type="match status" value="1"/>
</dbReference>
<dbReference type="Proteomes" id="UP000516260">
    <property type="component" value="Chromosome 22"/>
</dbReference>
<evidence type="ECO:0000256" key="2">
    <source>
        <dbReference type="ARBA" id="ARBA00022723"/>
    </source>
</evidence>
<feature type="region of interest" description="Disordered" evidence="11">
    <location>
        <begin position="574"/>
        <end position="613"/>
    </location>
</feature>
<dbReference type="InterPro" id="IPR004589">
    <property type="entry name" value="DNA_helicase_ATP-dep_RecQ"/>
</dbReference>
<dbReference type="Gene3D" id="1.10.10.10">
    <property type="entry name" value="Winged helix-like DNA-binding domain superfamily/Winged helix DNA-binding domain"/>
    <property type="match status" value="1"/>
</dbReference>
<dbReference type="InterPro" id="IPR001650">
    <property type="entry name" value="Helicase_C-like"/>
</dbReference>
<evidence type="ECO:0000256" key="6">
    <source>
        <dbReference type="ARBA" id="ARBA00022840"/>
    </source>
</evidence>
<dbReference type="GO" id="GO:0003677">
    <property type="term" value="F:DNA binding"/>
    <property type="evidence" value="ECO:0007669"/>
    <property type="project" value="UniProtKB-KW"/>
</dbReference>
<evidence type="ECO:0000256" key="9">
    <source>
        <dbReference type="ARBA" id="ARBA00034617"/>
    </source>
</evidence>
<evidence type="ECO:0000256" key="11">
    <source>
        <dbReference type="SAM" id="MobiDB-lite"/>
    </source>
</evidence>
<dbReference type="SMART" id="SM00490">
    <property type="entry name" value="HELICc"/>
    <property type="match status" value="1"/>
</dbReference>
<keyword evidence="5 10" id="KW-0347">Helicase</keyword>
<proteinExistence type="inferred from homology"/>
<keyword evidence="15" id="KW-1185">Reference proteome</keyword>
<keyword evidence="3 10" id="KW-0547">Nucleotide-binding</keyword>
<dbReference type="InterPro" id="IPR032284">
    <property type="entry name" value="RecQ_Zn-bd"/>
</dbReference>
<keyword evidence="6 10" id="KW-0067">ATP-binding</keyword>
<dbReference type="PANTHER" id="PTHR13710">
    <property type="entry name" value="DNA HELICASE RECQ FAMILY MEMBER"/>
    <property type="match status" value="1"/>
</dbReference>
<organism evidence="14 15">
    <name type="scientific">Takifugu bimaculatus</name>
    <dbReference type="NCBI Taxonomy" id="433685"/>
    <lineage>
        <taxon>Eukaryota</taxon>
        <taxon>Metazoa</taxon>
        <taxon>Chordata</taxon>
        <taxon>Craniata</taxon>
        <taxon>Vertebrata</taxon>
        <taxon>Euteleostomi</taxon>
        <taxon>Actinopterygii</taxon>
        <taxon>Neopterygii</taxon>
        <taxon>Teleostei</taxon>
        <taxon>Neoteleostei</taxon>
        <taxon>Acanthomorphata</taxon>
        <taxon>Eupercaria</taxon>
        <taxon>Tetraodontiformes</taxon>
        <taxon>Tetradontoidea</taxon>
        <taxon>Tetraodontidae</taxon>
        <taxon>Takifugu</taxon>
    </lineage>
</organism>
<evidence type="ECO:0000256" key="8">
    <source>
        <dbReference type="ARBA" id="ARBA00023235"/>
    </source>
</evidence>
<comment type="similarity">
    <text evidence="1 10">Belongs to the helicase family. RecQ subfamily.</text>
</comment>
<evidence type="ECO:0000256" key="1">
    <source>
        <dbReference type="ARBA" id="ARBA00005446"/>
    </source>
</evidence>
<dbReference type="InterPro" id="IPR011545">
    <property type="entry name" value="DEAD/DEAH_box_helicase_dom"/>
</dbReference>
<evidence type="ECO:0000256" key="7">
    <source>
        <dbReference type="ARBA" id="ARBA00023125"/>
    </source>
</evidence>
<dbReference type="GO" id="GO:0005634">
    <property type="term" value="C:nucleus"/>
    <property type="evidence" value="ECO:0007669"/>
    <property type="project" value="UniProtKB-SubCell"/>
</dbReference>
<dbReference type="Gene3D" id="3.40.50.300">
    <property type="entry name" value="P-loop containing nucleotide triphosphate hydrolases"/>
    <property type="match status" value="2"/>
</dbReference>
<gene>
    <name evidence="14" type="ORF">fugu_020094</name>
</gene>
<dbReference type="Pfam" id="PF16124">
    <property type="entry name" value="RecQ_Zn_bind"/>
    <property type="match status" value="1"/>
</dbReference>
<evidence type="ECO:0000313" key="15">
    <source>
        <dbReference type="Proteomes" id="UP000516260"/>
    </source>
</evidence>
<comment type="catalytic activity">
    <reaction evidence="9 10">
        <text>Couples ATP hydrolysis with the unwinding of duplex DNA by translocating in the 3'-5' direction.</text>
        <dbReference type="EC" id="5.6.2.4"/>
    </reaction>
</comment>
<protein>
    <recommendedName>
        <fullName evidence="10">ATP-dependent DNA helicase</fullName>
        <ecNumber evidence="10">5.6.2.4</ecNumber>
    </recommendedName>
</protein>
<dbReference type="GO" id="GO:0005737">
    <property type="term" value="C:cytoplasm"/>
    <property type="evidence" value="ECO:0007669"/>
    <property type="project" value="TreeGrafter"/>
</dbReference>
<dbReference type="FunFam" id="3.40.50.300:FF:001544">
    <property type="entry name" value="ATP-dependent DNA helicase"/>
    <property type="match status" value="1"/>
</dbReference>
<dbReference type="NCBIfam" id="TIGR00614">
    <property type="entry name" value="recQ_fam"/>
    <property type="match status" value="1"/>
</dbReference>
<dbReference type="PROSITE" id="PS51194">
    <property type="entry name" value="HELICASE_CTER"/>
    <property type="match status" value="1"/>
</dbReference>
<dbReference type="InterPro" id="IPR036388">
    <property type="entry name" value="WH-like_DNA-bd_sf"/>
</dbReference>
<evidence type="ECO:0000256" key="5">
    <source>
        <dbReference type="ARBA" id="ARBA00022806"/>
    </source>
</evidence>
<dbReference type="EMBL" id="SWLE01000015">
    <property type="protein sequence ID" value="TNM91714.1"/>
    <property type="molecule type" value="Genomic_DNA"/>
</dbReference>
<feature type="domain" description="Helicase C-terminal" evidence="13">
    <location>
        <begin position="289"/>
        <end position="445"/>
    </location>
</feature>
<dbReference type="GO" id="GO:0046872">
    <property type="term" value="F:metal ion binding"/>
    <property type="evidence" value="ECO:0007669"/>
    <property type="project" value="UniProtKB-KW"/>
</dbReference>